<gene>
    <name evidence="1" type="ORF">T07_14500</name>
</gene>
<evidence type="ECO:0000313" key="1">
    <source>
        <dbReference type="EMBL" id="KRX20041.1"/>
    </source>
</evidence>
<reference evidence="1 2" key="1">
    <citation type="submission" date="2015-01" db="EMBL/GenBank/DDBJ databases">
        <title>Evolution of Trichinella species and genotypes.</title>
        <authorList>
            <person name="Korhonen P.K."/>
            <person name="Edoardo P."/>
            <person name="Giuseppe L.R."/>
            <person name="Gasser R.B."/>
        </authorList>
    </citation>
    <scope>NUCLEOTIDE SEQUENCE [LARGE SCALE GENOMIC DNA]</scope>
    <source>
        <strain evidence="1">ISS37</strain>
    </source>
</reference>
<dbReference type="Proteomes" id="UP000054630">
    <property type="component" value="Unassembled WGS sequence"/>
</dbReference>
<accession>A0A0V0S032</accession>
<protein>
    <submittedName>
        <fullName evidence="1">Uncharacterized protein</fullName>
    </submittedName>
</protein>
<dbReference type="AlphaFoldDB" id="A0A0V0S032"/>
<name>A0A0V0S032_9BILA</name>
<sequence length="88" mass="10047">MKRIFISNGDVFCELKSDYLLLIENGVSSKLPAEAFFPFSPMLMYIKERASLNSTASHFLKLRPLFVIGCTLIGCTRLIALIKDWIWC</sequence>
<comment type="caution">
    <text evidence="1">The sequence shown here is derived from an EMBL/GenBank/DDBJ whole genome shotgun (WGS) entry which is preliminary data.</text>
</comment>
<evidence type="ECO:0000313" key="2">
    <source>
        <dbReference type="Proteomes" id="UP000054630"/>
    </source>
</evidence>
<dbReference type="EMBL" id="JYDL01000053">
    <property type="protein sequence ID" value="KRX20041.1"/>
    <property type="molecule type" value="Genomic_DNA"/>
</dbReference>
<keyword evidence="2" id="KW-1185">Reference proteome</keyword>
<organism evidence="1 2">
    <name type="scientific">Trichinella nelsoni</name>
    <dbReference type="NCBI Taxonomy" id="6336"/>
    <lineage>
        <taxon>Eukaryota</taxon>
        <taxon>Metazoa</taxon>
        <taxon>Ecdysozoa</taxon>
        <taxon>Nematoda</taxon>
        <taxon>Enoplea</taxon>
        <taxon>Dorylaimia</taxon>
        <taxon>Trichinellida</taxon>
        <taxon>Trichinellidae</taxon>
        <taxon>Trichinella</taxon>
    </lineage>
</organism>
<proteinExistence type="predicted"/>
<dbReference type="OrthoDB" id="10355588at2759"/>